<comment type="caution">
    <text evidence="1">The sequence shown here is derived from an EMBL/GenBank/DDBJ whole genome shotgun (WGS) entry which is preliminary data.</text>
</comment>
<accession>A0A8X7NRE2</accession>
<sequence length="180" mass="21189">MTDTNIEEWFKNYDLKYVEDVNVYPNITTFNRKLYTFGPSEGEVYIKFKSYDTNIKSYDELCYLDTNSCVWRVAEDRYICTVHSSDETKVAIIGELGQRYIQKNKFDSYNLKIKSPGEWKVVSITEVYDYKTVTAKELCERAQSRITLGFKDYFNEIRTGTVTNHSSYQNVKRTSPDDKK</sequence>
<evidence type="ECO:0000313" key="1">
    <source>
        <dbReference type="EMBL" id="KAF6057781.1"/>
    </source>
</evidence>
<dbReference type="OrthoDB" id="4091104at2759"/>
<dbReference type="EMBL" id="JABWAB010000003">
    <property type="protein sequence ID" value="KAF6057781.1"/>
    <property type="molecule type" value="Genomic_DNA"/>
</dbReference>
<name>A0A8X7NRE2_CANPA</name>
<evidence type="ECO:0000313" key="2">
    <source>
        <dbReference type="Proteomes" id="UP000590412"/>
    </source>
</evidence>
<gene>
    <name evidence="1" type="ORF">FOB60_002336</name>
</gene>
<dbReference type="Proteomes" id="UP000590412">
    <property type="component" value="Unassembled WGS sequence"/>
</dbReference>
<reference evidence="1" key="1">
    <citation type="submission" date="2020-03" db="EMBL/GenBank/DDBJ databases">
        <title>FDA dAtabase for Regulatory Grade micrObial Sequences (FDA-ARGOS): Supporting development and validation of Infectious Disease Dx tests.</title>
        <authorList>
            <person name="Campos J."/>
            <person name="Goldberg B."/>
            <person name="Tallon L."/>
            <person name="Sadzewicz L."/>
            <person name="Vavikolanu K."/>
            <person name="Mehta A."/>
            <person name="Aluvathingal J."/>
            <person name="Nadendla S."/>
            <person name="Nandy P."/>
            <person name="Geyer C."/>
            <person name="Yan Y."/>
            <person name="Sichtig H."/>
        </authorList>
    </citation>
    <scope>NUCLEOTIDE SEQUENCE [LARGE SCALE GENOMIC DNA]</scope>
    <source>
        <strain evidence="1">FDAARGOS_652</strain>
    </source>
</reference>
<organism evidence="1 2">
    <name type="scientific">Candida parapsilosis</name>
    <name type="common">Yeast</name>
    <dbReference type="NCBI Taxonomy" id="5480"/>
    <lineage>
        <taxon>Eukaryota</taxon>
        <taxon>Fungi</taxon>
        <taxon>Dikarya</taxon>
        <taxon>Ascomycota</taxon>
        <taxon>Saccharomycotina</taxon>
        <taxon>Pichiomycetes</taxon>
        <taxon>Debaryomycetaceae</taxon>
        <taxon>Candida/Lodderomyces clade</taxon>
        <taxon>Candida</taxon>
    </lineage>
</organism>
<dbReference type="AlphaFoldDB" id="A0A8X7NRE2"/>
<protein>
    <submittedName>
        <fullName evidence="1">Uncharacterized protein</fullName>
    </submittedName>
</protein>
<proteinExistence type="predicted"/>